<sequence length="82" mass="9462">MNKAEEIRLLTGSKLKRDAKLISLIRQAITAVEEDDGWARLNLVGSHISNHASFDQRNYGYKKLSDLLLAIDLFEMKRVWVF</sequence>
<dbReference type="PANTHER" id="PTHR35811">
    <property type="entry name" value="SLR1870 PROTEIN"/>
    <property type="match status" value="1"/>
</dbReference>
<accession>A0A3A6T4K7</accession>
<dbReference type="OrthoDB" id="9783963at2"/>
<evidence type="ECO:0000313" key="2">
    <source>
        <dbReference type="EMBL" id="RJX99934.1"/>
    </source>
</evidence>
<reference evidence="2 3" key="1">
    <citation type="submission" date="2018-09" db="EMBL/GenBank/DDBJ databases">
        <title>Phylogeny of the Shewanellaceae, and recommendation for two new genera, Pseudoshewanella and Parashewanella.</title>
        <authorList>
            <person name="Wang G."/>
        </authorList>
    </citation>
    <scope>NUCLEOTIDE SEQUENCE [LARGE SCALE GENOMIC DNA]</scope>
    <source>
        <strain evidence="2 3">KCTC 22492</strain>
    </source>
</reference>
<dbReference type="EMBL" id="QYYH01000306">
    <property type="protein sequence ID" value="RJX99934.1"/>
    <property type="molecule type" value="Genomic_DNA"/>
</dbReference>
<keyword evidence="3" id="KW-1185">Reference proteome</keyword>
<gene>
    <name evidence="2" type="ORF">D5R81_20255</name>
</gene>
<dbReference type="InterPro" id="IPR041966">
    <property type="entry name" value="LOTUS-like"/>
</dbReference>
<dbReference type="AlphaFoldDB" id="A0A3A6T4K7"/>
<protein>
    <recommendedName>
        <fullName evidence="1">HTH OST-type domain-containing protein</fullName>
    </recommendedName>
</protein>
<comment type="caution">
    <text evidence="2">The sequence shown here is derived from an EMBL/GenBank/DDBJ whole genome shotgun (WGS) entry which is preliminary data.</text>
</comment>
<dbReference type="PANTHER" id="PTHR35811:SF1">
    <property type="entry name" value="HTH OST-TYPE DOMAIN-CONTAINING PROTEIN"/>
    <property type="match status" value="1"/>
</dbReference>
<dbReference type="Pfam" id="PF12872">
    <property type="entry name" value="OST-HTH"/>
    <property type="match status" value="1"/>
</dbReference>
<dbReference type="PROSITE" id="PS51644">
    <property type="entry name" value="HTH_OST"/>
    <property type="match status" value="1"/>
</dbReference>
<proteinExistence type="predicted"/>
<organism evidence="2 3">
    <name type="scientific">Parashewanella spongiae</name>
    <dbReference type="NCBI Taxonomy" id="342950"/>
    <lineage>
        <taxon>Bacteria</taxon>
        <taxon>Pseudomonadati</taxon>
        <taxon>Pseudomonadota</taxon>
        <taxon>Gammaproteobacteria</taxon>
        <taxon>Alteromonadales</taxon>
        <taxon>Shewanellaceae</taxon>
        <taxon>Parashewanella</taxon>
    </lineage>
</organism>
<name>A0A3A6T4K7_9GAMM</name>
<dbReference type="Proteomes" id="UP000273022">
    <property type="component" value="Unassembled WGS sequence"/>
</dbReference>
<evidence type="ECO:0000259" key="1">
    <source>
        <dbReference type="PROSITE" id="PS51644"/>
    </source>
</evidence>
<dbReference type="Gene3D" id="3.30.420.610">
    <property type="entry name" value="LOTUS domain-like"/>
    <property type="match status" value="1"/>
</dbReference>
<dbReference type="CDD" id="cd10146">
    <property type="entry name" value="LabA_like_C"/>
    <property type="match status" value="1"/>
</dbReference>
<dbReference type="InterPro" id="IPR025605">
    <property type="entry name" value="OST-HTH/LOTUS_dom"/>
</dbReference>
<evidence type="ECO:0000313" key="3">
    <source>
        <dbReference type="Proteomes" id="UP000273022"/>
    </source>
</evidence>
<feature type="domain" description="HTH OST-type" evidence="1">
    <location>
        <begin position="17"/>
        <end position="82"/>
    </location>
</feature>